<reference evidence="3" key="1">
    <citation type="submission" date="2021-02" db="EMBL/GenBank/DDBJ databases">
        <title>Genome sequence Cadophora malorum strain M34.</title>
        <authorList>
            <person name="Stefanovic E."/>
            <person name="Vu D."/>
            <person name="Scully C."/>
            <person name="Dijksterhuis J."/>
            <person name="Roader J."/>
            <person name="Houbraken J."/>
        </authorList>
    </citation>
    <scope>NUCLEOTIDE SEQUENCE</scope>
    <source>
        <strain evidence="3">M34</strain>
    </source>
</reference>
<dbReference type="OrthoDB" id="3210850at2759"/>
<gene>
    <name evidence="3" type="ORF">IFR04_010061</name>
</gene>
<evidence type="ECO:0008006" key="5">
    <source>
        <dbReference type="Google" id="ProtNLM"/>
    </source>
</evidence>
<evidence type="ECO:0000256" key="1">
    <source>
        <dbReference type="SAM" id="MobiDB-lite"/>
    </source>
</evidence>
<organism evidence="3 4">
    <name type="scientific">Cadophora malorum</name>
    <dbReference type="NCBI Taxonomy" id="108018"/>
    <lineage>
        <taxon>Eukaryota</taxon>
        <taxon>Fungi</taxon>
        <taxon>Dikarya</taxon>
        <taxon>Ascomycota</taxon>
        <taxon>Pezizomycotina</taxon>
        <taxon>Leotiomycetes</taxon>
        <taxon>Helotiales</taxon>
        <taxon>Ploettnerulaceae</taxon>
        <taxon>Cadophora</taxon>
    </lineage>
</organism>
<feature type="transmembrane region" description="Helical" evidence="2">
    <location>
        <begin position="222"/>
        <end position="243"/>
    </location>
</feature>
<keyword evidence="2" id="KW-1133">Transmembrane helix</keyword>
<proteinExistence type="predicted"/>
<protein>
    <recommendedName>
        <fullName evidence="5">Transmembrane protein</fullName>
    </recommendedName>
</protein>
<keyword evidence="2" id="KW-0472">Membrane</keyword>
<feature type="transmembrane region" description="Helical" evidence="2">
    <location>
        <begin position="249"/>
        <end position="270"/>
    </location>
</feature>
<feature type="transmembrane region" description="Helical" evidence="2">
    <location>
        <begin position="90"/>
        <end position="118"/>
    </location>
</feature>
<feature type="transmembrane region" description="Helical" evidence="2">
    <location>
        <begin position="138"/>
        <end position="159"/>
    </location>
</feature>
<feature type="transmembrane region" description="Helical" evidence="2">
    <location>
        <begin position="179"/>
        <end position="201"/>
    </location>
</feature>
<evidence type="ECO:0000256" key="2">
    <source>
        <dbReference type="SAM" id="Phobius"/>
    </source>
</evidence>
<dbReference type="AlphaFoldDB" id="A0A8H7TC72"/>
<keyword evidence="4" id="KW-1185">Reference proteome</keyword>
<evidence type="ECO:0000313" key="3">
    <source>
        <dbReference type="EMBL" id="KAG4416806.1"/>
    </source>
</evidence>
<dbReference type="Proteomes" id="UP000664132">
    <property type="component" value="Unassembled WGS sequence"/>
</dbReference>
<dbReference type="PANTHER" id="PTHR38848">
    <property type="entry name" value="G-PROTEIN COUPLED RECEPTORS FAMILY 3 PROFILE DOMAIN-CONTAINING PROTEIN"/>
    <property type="match status" value="1"/>
</dbReference>
<dbReference type="EMBL" id="JAFJYH010000174">
    <property type="protein sequence ID" value="KAG4416806.1"/>
    <property type="molecule type" value="Genomic_DNA"/>
</dbReference>
<evidence type="ECO:0000313" key="4">
    <source>
        <dbReference type="Proteomes" id="UP000664132"/>
    </source>
</evidence>
<name>A0A8H7TC72_9HELO</name>
<feature type="transmembrane region" description="Helical" evidence="2">
    <location>
        <begin position="27"/>
        <end position="45"/>
    </location>
</feature>
<feature type="region of interest" description="Disordered" evidence="1">
    <location>
        <begin position="273"/>
        <end position="303"/>
    </location>
</feature>
<feature type="transmembrane region" description="Helical" evidence="2">
    <location>
        <begin position="65"/>
        <end position="84"/>
    </location>
</feature>
<keyword evidence="2" id="KW-0812">Transmembrane</keyword>
<sequence length="421" mass="46365">MMALLRMQTRAVGAEPVNHVPAEIPRVGMVISTILSMLTISVLAVCFTRRIQAIQDWSKVPVTRWLILTIYGDSLLFIFATAILEHGFGLNLNMTICGSAILLCLICYMSTKIIYYFLVEKVYTIRSVSKPRLKSKLYLFNCFGMLLPYIVCVILNFVYRTAYFTPSGTCIIGMEMKAMMPLIIFDAVVNFYLTMLFVLPLRSLYSYKNTPNSALRTIALRSFVGSLATLTSSVVNLTVLMILKGEEAWICLMCCNADILFSVLVLHWVTSKDSGGGASMASTASLGITSRRRQRRESEPIASPTAGTIDKLEVFGVFGDHVIGGGSVTTHISAEKGNAIVAIGEQNGQEMYDLENGNGANAKRASDKEDYPLRRIQVQVGHTIETASKSGATNGLDESEDVGDFRLARSHLSTDELVRKQ</sequence>
<dbReference type="PANTHER" id="PTHR38848:SF3">
    <property type="entry name" value="G-PROTEIN COUPLED RECEPTORS FAMILY 3 PROFILE DOMAIN-CONTAINING PROTEIN"/>
    <property type="match status" value="1"/>
</dbReference>
<comment type="caution">
    <text evidence="3">The sequence shown here is derived from an EMBL/GenBank/DDBJ whole genome shotgun (WGS) entry which is preliminary data.</text>
</comment>
<accession>A0A8H7TC72</accession>